<gene>
    <name evidence="1" type="ORF">BSZ36_09425</name>
</gene>
<name>A0A259U026_9BACT</name>
<dbReference type="InterPro" id="IPR004981">
    <property type="entry name" value="Trp_2_3_dOase"/>
</dbReference>
<dbReference type="EMBL" id="MQWB01000001">
    <property type="protein sequence ID" value="OZC03174.1"/>
    <property type="molecule type" value="Genomic_DNA"/>
</dbReference>
<accession>A0A259U026</accession>
<comment type="caution">
    <text evidence="1">The sequence shown here is derived from an EMBL/GenBank/DDBJ whole genome shotgun (WGS) entry which is preliminary data.</text>
</comment>
<dbReference type="GO" id="GO:0019442">
    <property type="term" value="P:L-tryptophan catabolic process to acetyl-CoA"/>
    <property type="evidence" value="ECO:0007669"/>
    <property type="project" value="TreeGrafter"/>
</dbReference>
<evidence type="ECO:0008006" key="3">
    <source>
        <dbReference type="Google" id="ProtNLM"/>
    </source>
</evidence>
<reference evidence="1 2" key="1">
    <citation type="submission" date="2016-11" db="EMBL/GenBank/DDBJ databases">
        <title>Study of marine rhodopsin-containing bacteria.</title>
        <authorList>
            <person name="Yoshizawa S."/>
            <person name="Kumagai Y."/>
            <person name="Kogure K."/>
        </authorList>
    </citation>
    <scope>NUCLEOTIDE SEQUENCE [LARGE SCALE GENOMIC DNA]</scope>
    <source>
        <strain evidence="1 2">SG-29</strain>
    </source>
</reference>
<dbReference type="Gene3D" id="1.20.58.480">
    <property type="match status" value="1"/>
</dbReference>
<evidence type="ECO:0000313" key="1">
    <source>
        <dbReference type="EMBL" id="OZC03174.1"/>
    </source>
</evidence>
<dbReference type="GO" id="GO:0019441">
    <property type="term" value="P:L-tryptophan catabolic process to kynurenine"/>
    <property type="evidence" value="ECO:0007669"/>
    <property type="project" value="InterPro"/>
</dbReference>
<organism evidence="1 2">
    <name type="scientific">Rubricoccus marinus</name>
    <dbReference type="NCBI Taxonomy" id="716817"/>
    <lineage>
        <taxon>Bacteria</taxon>
        <taxon>Pseudomonadati</taxon>
        <taxon>Rhodothermota</taxon>
        <taxon>Rhodothermia</taxon>
        <taxon>Rhodothermales</taxon>
        <taxon>Rubricoccaceae</taxon>
        <taxon>Rubricoccus</taxon>
    </lineage>
</organism>
<dbReference type="GO" id="GO:0004833">
    <property type="term" value="F:L-tryptophan 2,3-dioxygenase activity"/>
    <property type="evidence" value="ECO:0007669"/>
    <property type="project" value="InterPro"/>
</dbReference>
<dbReference type="PANTHER" id="PTHR10138">
    <property type="entry name" value="TRYPTOPHAN 2,3-DIOXYGENASE"/>
    <property type="match status" value="1"/>
</dbReference>
<dbReference type="OrthoDB" id="9776847at2"/>
<protein>
    <recommendedName>
        <fullName evidence="3">Tryptophan 2,3-dioxygenase</fullName>
    </recommendedName>
</protein>
<dbReference type="RefSeq" id="WP_094548249.1">
    <property type="nucleotide sequence ID" value="NZ_MQWB01000001.1"/>
</dbReference>
<dbReference type="GO" id="GO:0020037">
    <property type="term" value="F:heme binding"/>
    <property type="evidence" value="ECO:0007669"/>
    <property type="project" value="InterPro"/>
</dbReference>
<dbReference type="PANTHER" id="PTHR10138:SF0">
    <property type="entry name" value="TRYPTOPHAN 2,3-DIOXYGENASE"/>
    <property type="match status" value="1"/>
</dbReference>
<evidence type="ECO:0000313" key="2">
    <source>
        <dbReference type="Proteomes" id="UP000216446"/>
    </source>
</evidence>
<dbReference type="GO" id="GO:0046872">
    <property type="term" value="F:metal ion binding"/>
    <property type="evidence" value="ECO:0007669"/>
    <property type="project" value="InterPro"/>
</dbReference>
<keyword evidence="2" id="KW-1185">Reference proteome</keyword>
<dbReference type="InParanoid" id="A0A259U026"/>
<sequence length="414" mass="44121">MADLSPRDPWWDLALDPDARATPASARRASGDAERPSLDYGSYLGLDALLSAGDPASTVPDERAFLAIHQLCEVTFRLMLVDLGVVAGTLAHLADAPEATFEPLATEPSPDERGGPSAFWRPALTAAARLRHSARRVLPAIMPYVGKGDDDDVLFSSIEFALFRDALAPSSGFQTAQLRLIQRALAKGPLLDLPVFPGGSFGQAYAGCPVGHVALGDPLVLRGGHSRAFPADDSPEAIVATLDPLAHRVLARLAGHASGEHAAPRVRTLYPDEVERSVARFRQTLGGAPEAEEATEAFRFALAAAADAENDRRQRLGDARRGAVALHGPLRGTCLAFILDRLVATDLALHAPDADSFLSVHRKAVRRHVAGDSGTGGGGMPYLVTSQRYLLPLFPALVAYADLGMSEDADRERW</sequence>
<dbReference type="Proteomes" id="UP000216446">
    <property type="component" value="Unassembled WGS sequence"/>
</dbReference>
<dbReference type="InterPro" id="IPR037217">
    <property type="entry name" value="Trp/Indoleamine_2_3_dOase-like"/>
</dbReference>
<dbReference type="AlphaFoldDB" id="A0A259U026"/>
<proteinExistence type="predicted"/>
<dbReference type="SUPFAM" id="SSF140959">
    <property type="entry name" value="Indolic compounds 2,3-dioxygenase-like"/>
    <property type="match status" value="2"/>
</dbReference>